<name>A0A3N4HQY7_ASCIM</name>
<evidence type="ECO:0000313" key="3">
    <source>
        <dbReference type="Proteomes" id="UP000275078"/>
    </source>
</evidence>
<gene>
    <name evidence="2" type="ORF">BJ508DRAFT_331325</name>
</gene>
<feature type="compositionally biased region" description="Basic and acidic residues" evidence="1">
    <location>
        <begin position="7"/>
        <end position="21"/>
    </location>
</feature>
<dbReference type="AlphaFoldDB" id="A0A3N4HQY7"/>
<dbReference type="Proteomes" id="UP000275078">
    <property type="component" value="Unassembled WGS sequence"/>
</dbReference>
<proteinExistence type="predicted"/>
<evidence type="ECO:0000313" key="2">
    <source>
        <dbReference type="EMBL" id="RPA76253.1"/>
    </source>
</evidence>
<feature type="region of interest" description="Disordered" evidence="1">
    <location>
        <begin position="1"/>
        <end position="35"/>
    </location>
</feature>
<dbReference type="EMBL" id="ML119748">
    <property type="protein sequence ID" value="RPA76253.1"/>
    <property type="molecule type" value="Genomic_DNA"/>
</dbReference>
<keyword evidence="3" id="KW-1185">Reference proteome</keyword>
<reference evidence="2 3" key="1">
    <citation type="journal article" date="2018" name="Nat. Ecol. Evol.">
        <title>Pezizomycetes genomes reveal the molecular basis of ectomycorrhizal truffle lifestyle.</title>
        <authorList>
            <person name="Murat C."/>
            <person name="Payen T."/>
            <person name="Noel B."/>
            <person name="Kuo A."/>
            <person name="Morin E."/>
            <person name="Chen J."/>
            <person name="Kohler A."/>
            <person name="Krizsan K."/>
            <person name="Balestrini R."/>
            <person name="Da Silva C."/>
            <person name="Montanini B."/>
            <person name="Hainaut M."/>
            <person name="Levati E."/>
            <person name="Barry K.W."/>
            <person name="Belfiori B."/>
            <person name="Cichocki N."/>
            <person name="Clum A."/>
            <person name="Dockter R.B."/>
            <person name="Fauchery L."/>
            <person name="Guy J."/>
            <person name="Iotti M."/>
            <person name="Le Tacon F."/>
            <person name="Lindquist E.A."/>
            <person name="Lipzen A."/>
            <person name="Malagnac F."/>
            <person name="Mello A."/>
            <person name="Molinier V."/>
            <person name="Miyauchi S."/>
            <person name="Poulain J."/>
            <person name="Riccioni C."/>
            <person name="Rubini A."/>
            <person name="Sitrit Y."/>
            <person name="Splivallo R."/>
            <person name="Traeger S."/>
            <person name="Wang M."/>
            <person name="Zifcakova L."/>
            <person name="Wipf D."/>
            <person name="Zambonelli A."/>
            <person name="Paolocci F."/>
            <person name="Nowrousian M."/>
            <person name="Ottonello S."/>
            <person name="Baldrian P."/>
            <person name="Spatafora J.W."/>
            <person name="Henrissat B."/>
            <person name="Nagy L.G."/>
            <person name="Aury J.M."/>
            <person name="Wincker P."/>
            <person name="Grigoriev I.V."/>
            <person name="Bonfante P."/>
            <person name="Martin F.M."/>
        </authorList>
    </citation>
    <scope>NUCLEOTIDE SEQUENCE [LARGE SCALE GENOMIC DNA]</scope>
    <source>
        <strain evidence="2 3">RN42</strain>
    </source>
</reference>
<accession>A0A3N4HQY7</accession>
<feature type="compositionally biased region" description="Acidic residues" evidence="1">
    <location>
        <begin position="80"/>
        <end position="89"/>
    </location>
</feature>
<protein>
    <submittedName>
        <fullName evidence="2">Uncharacterized protein</fullName>
    </submittedName>
</protein>
<organism evidence="2 3">
    <name type="scientific">Ascobolus immersus RN42</name>
    <dbReference type="NCBI Taxonomy" id="1160509"/>
    <lineage>
        <taxon>Eukaryota</taxon>
        <taxon>Fungi</taxon>
        <taxon>Dikarya</taxon>
        <taxon>Ascomycota</taxon>
        <taxon>Pezizomycotina</taxon>
        <taxon>Pezizomycetes</taxon>
        <taxon>Pezizales</taxon>
        <taxon>Ascobolaceae</taxon>
        <taxon>Ascobolus</taxon>
    </lineage>
</organism>
<evidence type="ECO:0000256" key="1">
    <source>
        <dbReference type="SAM" id="MobiDB-lite"/>
    </source>
</evidence>
<feature type="region of interest" description="Disordered" evidence="1">
    <location>
        <begin position="71"/>
        <end position="90"/>
    </location>
</feature>
<sequence length="298" mass="33396">MAHKRHSSDTTFDKKDFKKVATSEGSARMPSRPEKGCVKVVEADMADKEKLKEGKFDMNKWLEEEFGVVVPSSGDRVSSSDDDYEDDGPDGSALAIPAVERSDLSRIVAFPKDVQTLWEEEGAKSVLQYGSLAYDEVPDARPSTPEAAITALAADLTDNSLPLKTGKGQSTYIVGDTAIYMDDDRKLPRLHREVTCVAKLGKAATGEIGAMLWARPVGGTEETLRAGWIKKGICLNRVMNELLNQRFVVVHVHWHRQYYWRKWNTFGYEGDIVWKSFENKEVCTESFVSYSDAEEQDE</sequence>